<dbReference type="STRING" id="8187.ENSLCAP00010025253"/>
<dbReference type="PANTHER" id="PTHR16155">
    <property type="entry name" value="DED DOMAIN-CONTAINING PROTEIN"/>
    <property type="match status" value="1"/>
</dbReference>
<dbReference type="Ensembl" id="ENSLCAT00010025801.1">
    <property type="protein sequence ID" value="ENSLCAP00010025253.1"/>
    <property type="gene ID" value="ENSLCAG00010011815.1"/>
</dbReference>
<dbReference type="GO" id="GO:0005737">
    <property type="term" value="C:cytoplasm"/>
    <property type="evidence" value="ECO:0007669"/>
    <property type="project" value="TreeGrafter"/>
</dbReference>
<evidence type="ECO:0000313" key="3">
    <source>
        <dbReference type="Proteomes" id="UP000314980"/>
    </source>
</evidence>
<dbReference type="InParanoid" id="A0A4W6DJ54"/>
<dbReference type="GeneTree" id="ENSGT00390000013973"/>
<evidence type="ECO:0008006" key="4">
    <source>
        <dbReference type="Google" id="ProtNLM"/>
    </source>
</evidence>
<dbReference type="Proteomes" id="UP000314980">
    <property type="component" value="Unassembled WGS sequence"/>
</dbReference>
<feature type="region of interest" description="Disordered" evidence="1">
    <location>
        <begin position="33"/>
        <end position="57"/>
    </location>
</feature>
<protein>
    <recommendedName>
        <fullName evidence="4">Schlafen AlbA-2 domain-containing protein</fullName>
    </recommendedName>
</protein>
<keyword evidence="3" id="KW-1185">Reference proteome</keyword>
<accession>A0A4W6DJ54</accession>
<dbReference type="AlphaFoldDB" id="A0A4W6DJ54"/>
<sequence length="999" mass="114043">HKAGENLVHTYLNLSLFNEERLPPSIKQRHLSVENVEDGGDEVKKDQSTSSTNKPGRPCKPYPFCRYHDSYRYIINNVIDTTESGTLDMIEPCHEFKAYTSVTDKNTESNLIDEVIRFGAACMNSRTNGTIHFGIGDKHSELIHGQVLGVVIKDKEDLAKKLKSAIDGYFFDKDKQSAHRCIKPPRFVGVLNRNRTSSDKCVIEVDIVPDSTICKENNYHTSKLYTKKARKKAKQNTTAETEPDQSKQFYIRDYSGTRNLLTERSMKEYKKFIHDVKQRSQLRKEAEEKSLAVTERNYQGSTLSEMITGGSLSLEKSQFEQYVIVTNKAYSKLNPKVVLDFDPESAKHGLLCHFEQHSAVNVHLPAQYKITEQIEDIANKLELSQKTSWVFCNGGIEDEAPSDIDQWLMDKGASIQDVISFWCRKDVLPNKRFLVIFLLWSTVSEELDPLVETFYKFQKELGGTDQILCICDSENAFTSWKDLIEARCGIDISGRCIYKLSFAEVSGTILSLSSKNHRSNRFLTSDGGSRVLLMPEVEHSLNTLDILCVNQCEGGNEDNIVIDKDLYREGKASWQTFYYSEQPGSSFIKQKKIDLIENKVKVLRSQTKACVLFNLIHAPGCGGTTLAMHTLWTLRDRYRCAVLKDNDADLSVVTDQLVKLLTYGHEEKLPHVPVMLMIDDFDDMKKVAKLQQLIEEECIKKNIKSTQVILLNCMRSESPLLPEVTKDTVFLGNDLSDEEQKQFTGKKPIKTFYELMAMKTNLKSHFIHNTLKTFSIDEKHAKLLAILTILNVYCEDSSLSVSLCQKYLGLSKPICGTDRVQEAFGKFSNLISYTTVKGELEYKAVKIIHPKFAEFCLRELKTTHKMTKAEITNLLLTTDEFYETTDGKLKLLEDVHHIIVGRHLVEQSIPMRLCCIFSCVVQEAKQLAKGRETKQRKNTLIQDIENETPGLEEKVLLNSLERFKNDPSITQLLNHTIAKKRREGLGFWNRVQKKFSKMI</sequence>
<evidence type="ECO:0000256" key="1">
    <source>
        <dbReference type="SAM" id="MobiDB-lite"/>
    </source>
</evidence>
<dbReference type="PANTHER" id="PTHR16155:SF20">
    <property type="entry name" value="STERILE ALPHA MOTIF DOMAIN-CONTAINING PROTEIN 9-LIKE"/>
    <property type="match status" value="1"/>
</dbReference>
<reference evidence="3" key="1">
    <citation type="submission" date="2015-09" db="EMBL/GenBank/DDBJ databases">
        <authorList>
            <person name="Sai Rama Sridatta P."/>
        </authorList>
    </citation>
    <scope>NUCLEOTIDE SEQUENCE [LARGE SCALE GENOMIC DNA]</scope>
</reference>
<name>A0A4W6DJ54_LATCA</name>
<organism evidence="2 3">
    <name type="scientific">Lates calcarifer</name>
    <name type="common">Barramundi</name>
    <name type="synonym">Holocentrus calcarifer</name>
    <dbReference type="NCBI Taxonomy" id="8187"/>
    <lineage>
        <taxon>Eukaryota</taxon>
        <taxon>Metazoa</taxon>
        <taxon>Chordata</taxon>
        <taxon>Craniata</taxon>
        <taxon>Vertebrata</taxon>
        <taxon>Euteleostomi</taxon>
        <taxon>Actinopterygii</taxon>
        <taxon>Neopterygii</taxon>
        <taxon>Teleostei</taxon>
        <taxon>Neoteleostei</taxon>
        <taxon>Acanthomorphata</taxon>
        <taxon>Carangaria</taxon>
        <taxon>Carangaria incertae sedis</taxon>
        <taxon>Centropomidae</taxon>
        <taxon>Lates</taxon>
    </lineage>
</organism>
<evidence type="ECO:0000313" key="2">
    <source>
        <dbReference type="Ensembl" id="ENSLCAP00010025253.1"/>
    </source>
</evidence>
<reference evidence="2" key="2">
    <citation type="submission" date="2025-08" db="UniProtKB">
        <authorList>
            <consortium name="Ensembl"/>
        </authorList>
    </citation>
    <scope>IDENTIFICATION</scope>
</reference>
<reference evidence="2" key="3">
    <citation type="submission" date="2025-09" db="UniProtKB">
        <authorList>
            <consortium name="Ensembl"/>
        </authorList>
    </citation>
    <scope>IDENTIFICATION</scope>
</reference>
<proteinExistence type="predicted"/>